<proteinExistence type="predicted"/>
<evidence type="ECO:0000313" key="1">
    <source>
        <dbReference type="EMBL" id="KAF1036145.1"/>
    </source>
</evidence>
<name>A0A833UZR5_BURL3</name>
<dbReference type="Pfam" id="PF01042">
    <property type="entry name" value="Ribonuc_L-PSP"/>
    <property type="match status" value="1"/>
</dbReference>
<dbReference type="Gene3D" id="3.30.1330.40">
    <property type="entry name" value="RutC-like"/>
    <property type="match status" value="2"/>
</dbReference>
<evidence type="ECO:0000313" key="2">
    <source>
        <dbReference type="Proteomes" id="UP000467522"/>
    </source>
</evidence>
<dbReference type="InterPro" id="IPR035959">
    <property type="entry name" value="RutC-like_sf"/>
</dbReference>
<dbReference type="InterPro" id="IPR006175">
    <property type="entry name" value="YjgF/YER057c/UK114"/>
</dbReference>
<comment type="caution">
    <text evidence="1">The sequence shown here is derived from an EMBL/GenBank/DDBJ whole genome shotgun (WGS) entry which is preliminary data.</text>
</comment>
<gene>
    <name evidence="1" type="ORF">GAK33_04148</name>
</gene>
<dbReference type="RefSeq" id="WP_278648162.1">
    <property type="nucleotide sequence ID" value="NZ_WNDV01000013.1"/>
</dbReference>
<accession>A0A833UZR5</accession>
<dbReference type="Proteomes" id="UP000467522">
    <property type="component" value="Unassembled WGS sequence"/>
</dbReference>
<dbReference type="AlphaFoldDB" id="A0A833UZR5"/>
<organism evidence="1 2">
    <name type="scientific">Burkholderia lata (strain ATCC 17760 / DSM 23089 / LMG 22485 / NCIMB 9086 / R18194 / 383)</name>
    <dbReference type="NCBI Taxonomy" id="482957"/>
    <lineage>
        <taxon>Bacteria</taxon>
        <taxon>Pseudomonadati</taxon>
        <taxon>Pseudomonadota</taxon>
        <taxon>Betaproteobacteria</taxon>
        <taxon>Burkholderiales</taxon>
        <taxon>Burkholderiaceae</taxon>
        <taxon>Burkholderia</taxon>
        <taxon>Burkholderia cepacia complex</taxon>
    </lineage>
</organism>
<dbReference type="SUPFAM" id="SSF55298">
    <property type="entry name" value="YjgF-like"/>
    <property type="match status" value="2"/>
</dbReference>
<sequence length="363" mass="38767">MRSFIPFGSPWNLSIPVPYSFLVRDRDMAWTCGQVPIDAASNVLAPNDLLGQTEIVCDYIEGILQRAEMPPTLLGKLALYFVKQSPEDEARMLAYCRSRFGERPVLVPVAVPHFYFDGLLLEVDAFAGATGTPGVTITTDGATVQITDGGELAWVTVSVAPDKVMEGRDLLASALSEFGLNADQRLSEHWIAPAAGNGAPDVARIATALDRAGLLSDDGAVVESTDPAARVVGELTYAKAPVATDVTLIDGVKIVSRRSGRFGWFSARVFDGEHGLVSQTSRMMRSLADALDAQGMTFDNVVKSTSLYVGGQSAEALYENMAVRNARYQTPGPASTGLPVRRLADPDSLITVDVIAACDMPPA</sequence>
<dbReference type="EMBL" id="WNDV01000013">
    <property type="protein sequence ID" value="KAF1036145.1"/>
    <property type="molecule type" value="Genomic_DNA"/>
</dbReference>
<protein>
    <submittedName>
        <fullName evidence="1">Uncharacterized protein</fullName>
    </submittedName>
</protein>
<reference evidence="2" key="1">
    <citation type="journal article" date="2020" name="MBio">
        <title>Horizontal gene transfer to a defensive symbiont with a reduced genome amongst a multipartite beetle microbiome.</title>
        <authorList>
            <person name="Waterworth S.C."/>
            <person name="Florez L.V."/>
            <person name="Rees E.R."/>
            <person name="Hertweck C."/>
            <person name="Kaltenpoth M."/>
            <person name="Kwan J.C."/>
        </authorList>
    </citation>
    <scope>NUCLEOTIDE SEQUENCE [LARGE SCALE GENOMIC DNA]</scope>
</reference>